<feature type="transmembrane region" description="Helical" evidence="2">
    <location>
        <begin position="594"/>
        <end position="613"/>
    </location>
</feature>
<feature type="transmembrane region" description="Helical" evidence="2">
    <location>
        <begin position="700"/>
        <end position="722"/>
    </location>
</feature>
<feature type="transmembrane region" description="Helical" evidence="2">
    <location>
        <begin position="625"/>
        <end position="641"/>
    </location>
</feature>
<feature type="compositionally biased region" description="Low complexity" evidence="1">
    <location>
        <begin position="212"/>
        <end position="227"/>
    </location>
</feature>
<keyword evidence="2" id="KW-0472">Membrane</keyword>
<feature type="transmembrane region" description="Helical" evidence="2">
    <location>
        <begin position="431"/>
        <end position="458"/>
    </location>
</feature>
<feature type="compositionally biased region" description="Polar residues" evidence="1">
    <location>
        <begin position="56"/>
        <end position="69"/>
    </location>
</feature>
<evidence type="ECO:0000256" key="2">
    <source>
        <dbReference type="SAM" id="Phobius"/>
    </source>
</evidence>
<comment type="caution">
    <text evidence="3">The sequence shown here is derived from an EMBL/GenBank/DDBJ whole genome shotgun (WGS) entry which is preliminary data.</text>
</comment>
<feature type="transmembrane region" description="Helical" evidence="2">
    <location>
        <begin position="509"/>
        <end position="530"/>
    </location>
</feature>
<feature type="region of interest" description="Disordered" evidence="1">
    <location>
        <begin position="209"/>
        <end position="247"/>
    </location>
</feature>
<evidence type="ECO:0000313" key="4">
    <source>
        <dbReference type="Proteomes" id="UP000070328"/>
    </source>
</evidence>
<feature type="compositionally biased region" description="Basic and acidic residues" evidence="1">
    <location>
        <begin position="571"/>
        <end position="580"/>
    </location>
</feature>
<feature type="transmembrane region" description="Helical" evidence="2">
    <location>
        <begin position="670"/>
        <end position="693"/>
    </location>
</feature>
<dbReference type="PANTHER" id="PTHR37544">
    <property type="entry name" value="SPRAY-RELATED"/>
    <property type="match status" value="1"/>
</dbReference>
<proteinExistence type="predicted"/>
<organism evidence="3 4">
    <name type="scientific">Colletotrichum simmondsii</name>
    <dbReference type="NCBI Taxonomy" id="703756"/>
    <lineage>
        <taxon>Eukaryota</taxon>
        <taxon>Fungi</taxon>
        <taxon>Dikarya</taxon>
        <taxon>Ascomycota</taxon>
        <taxon>Pezizomycotina</taxon>
        <taxon>Sordariomycetes</taxon>
        <taxon>Hypocreomycetidae</taxon>
        <taxon>Glomerellales</taxon>
        <taxon>Glomerellaceae</taxon>
        <taxon>Colletotrichum</taxon>
        <taxon>Colletotrichum acutatum species complex</taxon>
    </lineage>
</organism>
<dbReference type="Pfam" id="PF11915">
    <property type="entry name" value="DUF3433"/>
    <property type="match status" value="2"/>
</dbReference>
<feature type="compositionally biased region" description="Basic and acidic residues" evidence="1">
    <location>
        <begin position="727"/>
        <end position="738"/>
    </location>
</feature>
<reference evidence="3 4" key="1">
    <citation type="submission" date="2014-02" db="EMBL/GenBank/DDBJ databases">
        <title>The genome sequence of Colletotrichum simmondsii CBS122122.</title>
        <authorList>
            <person name="Baroncelli R."/>
            <person name="Thon M.R."/>
        </authorList>
    </citation>
    <scope>NUCLEOTIDE SEQUENCE [LARGE SCALE GENOMIC DNA]</scope>
    <source>
        <strain evidence="3 4">CBS122122</strain>
    </source>
</reference>
<keyword evidence="4" id="KW-1185">Reference proteome</keyword>
<dbReference type="InterPro" id="IPR021840">
    <property type="entry name" value="DUF3433"/>
</dbReference>
<feature type="region of interest" description="Disordered" evidence="1">
    <location>
        <begin position="1"/>
        <end position="138"/>
    </location>
</feature>
<dbReference type="Proteomes" id="UP000070328">
    <property type="component" value="Unassembled WGS sequence"/>
</dbReference>
<feature type="compositionally biased region" description="Basic and acidic residues" evidence="1">
    <location>
        <begin position="127"/>
        <end position="138"/>
    </location>
</feature>
<accession>A0A135TDP4</accession>
<feature type="compositionally biased region" description="Basic residues" evidence="1">
    <location>
        <begin position="114"/>
        <end position="126"/>
    </location>
</feature>
<dbReference type="EMBL" id="JFBX01000195">
    <property type="protein sequence ID" value="KXH46303.1"/>
    <property type="molecule type" value="Genomic_DNA"/>
</dbReference>
<gene>
    <name evidence="3" type="ORF">CSIM01_09911</name>
</gene>
<evidence type="ECO:0000313" key="3">
    <source>
        <dbReference type="EMBL" id="KXH46303.1"/>
    </source>
</evidence>
<evidence type="ECO:0000256" key="1">
    <source>
        <dbReference type="SAM" id="MobiDB-lite"/>
    </source>
</evidence>
<keyword evidence="2" id="KW-0812">Transmembrane</keyword>
<name>A0A135TDP4_9PEZI</name>
<dbReference type="AlphaFoldDB" id="A0A135TDP4"/>
<feature type="compositionally biased region" description="Polar residues" evidence="1">
    <location>
        <begin position="81"/>
        <end position="92"/>
    </location>
</feature>
<feature type="transmembrane region" description="Helical" evidence="2">
    <location>
        <begin position="759"/>
        <end position="781"/>
    </location>
</feature>
<dbReference type="OrthoDB" id="3248909at2759"/>
<feature type="region of interest" description="Disordered" evidence="1">
    <location>
        <begin position="724"/>
        <end position="746"/>
    </location>
</feature>
<evidence type="ECO:0008006" key="5">
    <source>
        <dbReference type="Google" id="ProtNLM"/>
    </source>
</evidence>
<feature type="transmembrane region" description="Helical" evidence="2">
    <location>
        <begin position="320"/>
        <end position="341"/>
    </location>
</feature>
<keyword evidence="2" id="KW-1133">Transmembrane helix</keyword>
<dbReference type="PANTHER" id="PTHR37544:SF3">
    <property type="entry name" value="SPRAY"/>
    <property type="match status" value="1"/>
</dbReference>
<protein>
    <recommendedName>
        <fullName evidence="5">DUF3433 domain-containing protein</fullName>
    </recommendedName>
</protein>
<sequence length="879" mass="97505">MTHNRGFGASYQPPDAPQQRPRLAHQSSNVSDVSDFESPSYDGQHSATIRGRDSLVSLQTYSNHTSPSPHDSDHQLHRRPSTTSNWTASFSYTGAAGYASLPPPSGPDIPRTPSHLRRNVGRVPSRRGHETTPEEEHDLSLLRSVAPIGQSSRYESVPDSEPIFDVTAALGPMGYQDDAFLRRLQEQEASGHLTGGLGAGFRPDTTIKGEDLLSSSPLPKRSSLTRSFSRRQKLGRAATIKDRGQDEANKQGKVIEVIIEDTPEEAARRQVDQVDLSVVAGPSIMGDDASIRHATFPVNRSQRTQVFYPQPNWKPFSMRWPYLTALIVLSVALAVMVEFLYQRSQTHPLVKFKSPADVPGLEYFAVKFLPTILSVTYGVLWQVTDFEVKRLEAYYQLSKEGGALAAESINVDYVTSLSWLRPFRAIKLRHFAVAVSSIATSLAVSLVPTFGAASFFLYPDRATRLAHPNGDKEIKLNAIWSRLLSSTLCVCALCGCILFYILQRRRSGLLADVKGIAGLASMAVVSHILVDFADLDVVSHRDIHDKLKHRRYVLRNASLAPDDENPVSSQDTDKYRDDHLSQNPHPRSLRLGGFLPFIIGIALFTGFIPVFLFSSASIITSKAPWVVTALAVCIKLGWGGLETDMRMMEPYYILSKRHSSSKTLTLDYTAMPFALMPFHAFLNAHTLMFLVGFGSMMAEVLTVLLTSLATVVGTEFLDAAYAPPADQQDRPGGHHGVDNDDGPDLGGINAGQETVSSFWISYGLATFILVYMGTVATIVFLRRRHPFLPRQPNTISSHLAFIHQSKMIYDFVNTARMSNAEMARYLEGLGKTYGLGWFEGRDGQTHCGVDEEELLGYYKHGMDFQGTNKPWNQQWDQYD</sequence>
<feature type="region of interest" description="Disordered" evidence="1">
    <location>
        <begin position="561"/>
        <end position="583"/>
    </location>
</feature>
<feature type="transmembrane region" description="Helical" evidence="2">
    <location>
        <begin position="478"/>
        <end position="502"/>
    </location>
</feature>